<keyword evidence="1" id="KW-0812">Transmembrane</keyword>
<protein>
    <submittedName>
        <fullName evidence="2">18279_t:CDS:1</fullName>
    </submittedName>
</protein>
<proteinExistence type="predicted"/>
<sequence length="40" mass="4324">MGIENGFNMIMMAVTLCLVLLSTFYTGIVGIHAIFGAFIN</sequence>
<feature type="transmembrane region" description="Helical" evidence="1">
    <location>
        <begin position="12"/>
        <end position="39"/>
    </location>
</feature>
<comment type="caution">
    <text evidence="2">The sequence shown here is derived from an EMBL/GenBank/DDBJ whole genome shotgun (WGS) entry which is preliminary data.</text>
</comment>
<evidence type="ECO:0000313" key="2">
    <source>
        <dbReference type="EMBL" id="CAG8772941.1"/>
    </source>
</evidence>
<feature type="non-terminal residue" evidence="2">
    <location>
        <position position="40"/>
    </location>
</feature>
<keyword evidence="1" id="KW-0472">Membrane</keyword>
<reference evidence="2" key="1">
    <citation type="submission" date="2021-06" db="EMBL/GenBank/DDBJ databases">
        <authorList>
            <person name="Kallberg Y."/>
            <person name="Tangrot J."/>
            <person name="Rosling A."/>
        </authorList>
    </citation>
    <scope>NUCLEOTIDE SEQUENCE</scope>
    <source>
        <strain evidence="2">CL551</strain>
    </source>
</reference>
<organism evidence="2 3">
    <name type="scientific">Acaulospora morrowiae</name>
    <dbReference type="NCBI Taxonomy" id="94023"/>
    <lineage>
        <taxon>Eukaryota</taxon>
        <taxon>Fungi</taxon>
        <taxon>Fungi incertae sedis</taxon>
        <taxon>Mucoromycota</taxon>
        <taxon>Glomeromycotina</taxon>
        <taxon>Glomeromycetes</taxon>
        <taxon>Diversisporales</taxon>
        <taxon>Acaulosporaceae</taxon>
        <taxon>Acaulospora</taxon>
    </lineage>
</organism>
<dbReference type="Proteomes" id="UP000789342">
    <property type="component" value="Unassembled WGS sequence"/>
</dbReference>
<gene>
    <name evidence="2" type="ORF">AMORRO_LOCUS16713</name>
</gene>
<evidence type="ECO:0000313" key="3">
    <source>
        <dbReference type="Proteomes" id="UP000789342"/>
    </source>
</evidence>
<dbReference type="EMBL" id="CAJVPV010047637">
    <property type="protein sequence ID" value="CAG8772941.1"/>
    <property type="molecule type" value="Genomic_DNA"/>
</dbReference>
<name>A0A9N9JAX7_9GLOM</name>
<dbReference type="AlphaFoldDB" id="A0A9N9JAX7"/>
<keyword evidence="1" id="KW-1133">Transmembrane helix</keyword>
<keyword evidence="3" id="KW-1185">Reference proteome</keyword>
<accession>A0A9N9JAX7</accession>
<evidence type="ECO:0000256" key="1">
    <source>
        <dbReference type="SAM" id="Phobius"/>
    </source>
</evidence>